<dbReference type="AlphaFoldDB" id="A0A9W4D928"/>
<reference evidence="1" key="1">
    <citation type="submission" date="2020-10" db="EMBL/GenBank/DDBJ databases">
        <authorList>
            <person name="Muller C M."/>
        </authorList>
    </citation>
    <scope>NUCLEOTIDE SEQUENCE</scope>
    <source>
        <strain evidence="1">THUN-12</strain>
    </source>
</reference>
<gene>
    <name evidence="1" type="ORF">BGTH12_LOCUS7395</name>
</gene>
<evidence type="ECO:0000313" key="2">
    <source>
        <dbReference type="Proteomes" id="UP000683417"/>
    </source>
</evidence>
<protein>
    <submittedName>
        <fullName evidence="1">BgTH12-06969</fullName>
    </submittedName>
</protein>
<accession>A0A9W4D928</accession>
<dbReference type="EMBL" id="CAJHIT010000010">
    <property type="protein sequence ID" value="CAD6506037.1"/>
    <property type="molecule type" value="Genomic_DNA"/>
</dbReference>
<name>A0A9W4D928_BLUGR</name>
<proteinExistence type="predicted"/>
<organism evidence="1 2">
    <name type="scientific">Blumeria graminis f. sp. triticale</name>
    <dbReference type="NCBI Taxonomy" id="1689686"/>
    <lineage>
        <taxon>Eukaryota</taxon>
        <taxon>Fungi</taxon>
        <taxon>Dikarya</taxon>
        <taxon>Ascomycota</taxon>
        <taxon>Pezizomycotina</taxon>
        <taxon>Leotiomycetes</taxon>
        <taxon>Erysiphales</taxon>
        <taxon>Erysiphaceae</taxon>
        <taxon>Blumeria</taxon>
    </lineage>
</organism>
<comment type="caution">
    <text evidence="1">The sequence shown here is derived from an EMBL/GenBank/DDBJ whole genome shotgun (WGS) entry which is preliminary data.</text>
</comment>
<sequence length="17" mass="1680">MGMKKVVASGKGGANMN</sequence>
<evidence type="ECO:0000313" key="1">
    <source>
        <dbReference type="EMBL" id="CAD6506037.1"/>
    </source>
</evidence>
<dbReference type="Proteomes" id="UP000683417">
    <property type="component" value="Unassembled WGS sequence"/>
</dbReference>